<sequence length="405" mass="44803">MRPINLAEPVLEQYKWYQVSQWPLFMMPFRAFFLFASIWGALAIILWALLLTGQLQWQTSLPASLWHAHEMIFAFAGAIAVSFLLTAAQTWTNVPSMSGPRLITLLLIWCITRITFFVSPHLLPVVILGQLAFWLYSIVYLSHMLISAKSKNNYAFIAILSGLCTFNILFLIVSAQGEFMIARTFSQLAVLGFMLLIGVVGGRVIPFFTARGLKLEQQIRTPLLDKLLLIISTFGIGGFAVNQLFSVPINPGYLIVLASVLHLTRSALWFHKGIVHVPLLWSLQLGYLFAACGLLLCGVSFFTPTIIFTDALHLITLGGIGLTILAMIARVSLGHTGRALTPNKFMSIAFALLALGAVIRAFLPQLIGPHPAWIASAILWSAAFAVFSISYFKVLTHKRVDGRRG</sequence>
<protein>
    <recommendedName>
        <fullName evidence="4">NnrS family protein</fullName>
    </recommendedName>
</protein>
<evidence type="ECO:0000313" key="2">
    <source>
        <dbReference type="EMBL" id="MBE0370891.1"/>
    </source>
</evidence>
<keyword evidence="1" id="KW-0812">Transmembrane</keyword>
<proteinExistence type="predicted"/>
<dbReference type="Proteomes" id="UP000615755">
    <property type="component" value="Unassembled WGS sequence"/>
</dbReference>
<evidence type="ECO:0000256" key="1">
    <source>
        <dbReference type="SAM" id="Phobius"/>
    </source>
</evidence>
<dbReference type="Pfam" id="PF05940">
    <property type="entry name" value="NnrS"/>
    <property type="match status" value="1"/>
</dbReference>
<feature type="transmembrane region" description="Helical" evidence="1">
    <location>
        <begin position="102"/>
        <end position="119"/>
    </location>
</feature>
<dbReference type="RefSeq" id="WP_192509922.1">
    <property type="nucleotide sequence ID" value="NZ_AQGV01000015.1"/>
</dbReference>
<reference evidence="2 3" key="1">
    <citation type="submission" date="2015-03" db="EMBL/GenBank/DDBJ databases">
        <title>Genome sequence of Pseudoalteromonas aurantia.</title>
        <authorList>
            <person name="Xie B.-B."/>
            <person name="Rong J.-C."/>
            <person name="Qin Q.-L."/>
            <person name="Zhang Y.-Z."/>
        </authorList>
    </citation>
    <scope>NUCLEOTIDE SEQUENCE [LARGE SCALE GENOMIC DNA]</scope>
    <source>
        <strain evidence="2 3">208</strain>
    </source>
</reference>
<feature type="transmembrane region" description="Helical" evidence="1">
    <location>
        <begin position="71"/>
        <end position="90"/>
    </location>
</feature>
<feature type="transmembrane region" description="Helical" evidence="1">
    <location>
        <begin position="185"/>
        <end position="206"/>
    </location>
</feature>
<feature type="transmembrane region" description="Helical" evidence="1">
    <location>
        <begin position="280"/>
        <end position="302"/>
    </location>
</feature>
<comment type="caution">
    <text evidence="2">The sequence shown here is derived from an EMBL/GenBank/DDBJ whole genome shotgun (WGS) entry which is preliminary data.</text>
</comment>
<keyword evidence="3" id="KW-1185">Reference proteome</keyword>
<feature type="transmembrane region" description="Helical" evidence="1">
    <location>
        <begin position="251"/>
        <end position="268"/>
    </location>
</feature>
<feature type="transmembrane region" description="Helical" evidence="1">
    <location>
        <begin position="227"/>
        <end position="245"/>
    </location>
</feature>
<feature type="transmembrane region" description="Helical" evidence="1">
    <location>
        <begin position="125"/>
        <end position="142"/>
    </location>
</feature>
<keyword evidence="1" id="KW-1133">Transmembrane helix</keyword>
<feature type="transmembrane region" description="Helical" evidence="1">
    <location>
        <begin position="314"/>
        <end position="333"/>
    </location>
</feature>
<dbReference type="InterPro" id="IPR010266">
    <property type="entry name" value="NnrS"/>
</dbReference>
<evidence type="ECO:0008006" key="4">
    <source>
        <dbReference type="Google" id="ProtNLM"/>
    </source>
</evidence>
<organism evidence="2 3">
    <name type="scientific">Pseudoalteromonas aurantia 208</name>
    <dbReference type="NCBI Taxonomy" id="1314867"/>
    <lineage>
        <taxon>Bacteria</taxon>
        <taxon>Pseudomonadati</taxon>
        <taxon>Pseudomonadota</taxon>
        <taxon>Gammaproteobacteria</taxon>
        <taxon>Alteromonadales</taxon>
        <taxon>Pseudoalteromonadaceae</taxon>
        <taxon>Pseudoalteromonas</taxon>
    </lineage>
</organism>
<accession>A0ABR9EIW7</accession>
<feature type="transmembrane region" description="Helical" evidence="1">
    <location>
        <begin position="373"/>
        <end position="394"/>
    </location>
</feature>
<feature type="transmembrane region" description="Helical" evidence="1">
    <location>
        <begin position="345"/>
        <end position="367"/>
    </location>
</feature>
<evidence type="ECO:0000313" key="3">
    <source>
        <dbReference type="Proteomes" id="UP000615755"/>
    </source>
</evidence>
<feature type="transmembrane region" description="Helical" evidence="1">
    <location>
        <begin position="31"/>
        <end position="51"/>
    </location>
</feature>
<name>A0ABR9EIW7_9GAMM</name>
<feature type="transmembrane region" description="Helical" evidence="1">
    <location>
        <begin position="154"/>
        <end position="173"/>
    </location>
</feature>
<keyword evidence="1" id="KW-0472">Membrane</keyword>
<dbReference type="EMBL" id="AQGV01000015">
    <property type="protein sequence ID" value="MBE0370891.1"/>
    <property type="molecule type" value="Genomic_DNA"/>
</dbReference>
<gene>
    <name evidence="2" type="ORF">PAUR_b1014</name>
</gene>